<evidence type="ECO:0000256" key="5">
    <source>
        <dbReference type="ARBA" id="ARBA00022801"/>
    </source>
</evidence>
<dbReference type="SMART" id="SM00060">
    <property type="entry name" value="FN3"/>
    <property type="match status" value="5"/>
</dbReference>
<protein>
    <recommendedName>
        <fullName evidence="2">protein-tyrosine-phosphatase</fullName>
        <ecNumber evidence="2">3.1.3.48</ecNumber>
    </recommendedName>
</protein>
<gene>
    <name evidence="17" type="ORF">CHS0354_009270</name>
</gene>
<dbReference type="FunFam" id="3.90.190.10:FF:000009">
    <property type="entry name" value="Receptor-type tyrosine-protein phosphatase beta"/>
    <property type="match status" value="1"/>
</dbReference>
<keyword evidence="3 12" id="KW-0812">Transmembrane</keyword>
<dbReference type="InterPro" id="IPR000387">
    <property type="entry name" value="Tyr_Pase_dom"/>
</dbReference>
<evidence type="ECO:0000256" key="3">
    <source>
        <dbReference type="ARBA" id="ARBA00022692"/>
    </source>
</evidence>
<dbReference type="PROSITE" id="PS50056">
    <property type="entry name" value="TYR_PHOSPHATASE_2"/>
    <property type="match status" value="1"/>
</dbReference>
<dbReference type="GO" id="GO:0016020">
    <property type="term" value="C:membrane"/>
    <property type="evidence" value="ECO:0007669"/>
    <property type="project" value="UniProtKB-SubCell"/>
</dbReference>
<evidence type="ECO:0000256" key="13">
    <source>
        <dbReference type="SAM" id="SignalP"/>
    </source>
</evidence>
<dbReference type="InterPro" id="IPR003595">
    <property type="entry name" value="Tyr_Pase_cat"/>
</dbReference>
<evidence type="ECO:0000256" key="10">
    <source>
        <dbReference type="ARBA" id="ARBA00051722"/>
    </source>
</evidence>
<dbReference type="PROSITE" id="PS00383">
    <property type="entry name" value="TYR_PHOSPHATASE_1"/>
    <property type="match status" value="1"/>
</dbReference>
<keyword evidence="4 13" id="KW-0732">Signal</keyword>
<reference evidence="17" key="3">
    <citation type="submission" date="2023-05" db="EMBL/GenBank/DDBJ databases">
        <authorList>
            <person name="Smith C.H."/>
        </authorList>
    </citation>
    <scope>NUCLEOTIDE SEQUENCE</scope>
    <source>
        <strain evidence="17">CHS0354</strain>
        <tissue evidence="17">Mantle</tissue>
    </source>
</reference>
<feature type="region of interest" description="Disordered" evidence="11">
    <location>
        <begin position="34"/>
        <end position="59"/>
    </location>
</feature>
<dbReference type="InterPro" id="IPR050713">
    <property type="entry name" value="RTP_Phos/Ushers"/>
</dbReference>
<dbReference type="PRINTS" id="PR00700">
    <property type="entry name" value="PRTYPHPHTASE"/>
</dbReference>
<dbReference type="SMART" id="SM00194">
    <property type="entry name" value="PTPc"/>
    <property type="match status" value="1"/>
</dbReference>
<dbReference type="InterPro" id="IPR036116">
    <property type="entry name" value="FN3_sf"/>
</dbReference>
<feature type="domain" description="Tyrosine-protein phosphatase" evidence="14">
    <location>
        <begin position="945"/>
        <end position="1208"/>
    </location>
</feature>
<feature type="domain" description="Fibronectin type-III" evidence="16">
    <location>
        <begin position="522"/>
        <end position="618"/>
    </location>
</feature>
<sequence length="1270" mass="142897">MAKGCRVMRMGFLRKHTTCWLLLTVIISQVRTTSTSGNNSSALTNTSAETRSSAVTTTTTMITTTTPKPVIGESCIDNTSCSWNNSQCENGSCQCVDGFFKLDSTTCIQDPSVEGTVFDENQTSVIYHWKQFSTEVQRLILNSTIKFSVAVQGLDVSHTKNCTINQSLDFATCIDLSPGAKYNLSFNIYHMDSYFHIQKYEIFIKSPAEPGPINQDGIHFTAPNISLSWNASVGLVDYYSVLVNDSEGDYAANEISKNNQSWVLIKGLRHGHNYTVQIVAHRSNKSSNARRDFFTTTIMPPYSPRNVTVSQKSITNSSLNLTWTEPTDFNGPRVGYIVCTLERIYPDENATNKSCIETSEERLQATFLTAGAFYKFIVYSRNSNYNSSEPGISEEKQTREGRPGLVTDVKLVPSEDQIRVIWQRPQHPYGNITAYKIIASDVNNTSDCHILWLITETTKNITGESSNCASNQELQIKVNAKDLAVNITDLNSDVMYHVIVVAYTSIGAGMEYSGSTTTNETVPGNVTDVMGNASSATEILVSWRAPLIRTGSTQYHIKVYDTIAGRLKEIKNVTGYEVQNCTVTGLQEYWVYYFAVSATTSMGSSTPVYSTNVTTLEASPGAPVDPRGTLHKNNSYCDATKVSLDWQEPKLEDRNGKIVQYNISLMSGNNFTNYTRPIEKPDPYSEFSHNWSITLDTKPEQQYTVQVWAITETGKVGEKGEAYIHSTTCKPPSYTGSADLILNPVVKTSSITVELYQDFFRNDVQGKVVSYGLIVSNTMSNLEPEKLPDFGQGNCPCKINLSALQKKVENNGSYAKQTVENLPEDTSFYFSMYACSNGGCTASKYYGPYKTQQKSEPSSNAAVIAVVVVLVLFAVVAAVGVLLYRKGYHTRILATLRKHSGDQQDSVAYNDITRDTEHILRKRPFKLSMLDEYLEEMNKDSKLGFAKEYEDIQRLSPRHATEAALLGENKSKNRWVNILAFDHSRVKLQLLDEDDPTSDYINANFIPDLRRQRVYIATQGPLPGTIDDFWRMIWEQKVSVIVMLTKCKEGNRVKCEMYWPNELHEAKQYGDIVVSPISISNLDKFDINIFDVSMNEEKRRVMHFHFQEFPDFSADVDFLTFVNFVKTVRQHSPHKMQGPIVVHCSAGVGRTGTYITVDCLQQLIESPDFDFNTEVDIFDYVLTMRDHRTLMVQVEQQYIMIHECLRILLEQKKQAEEEVEEGVEENLYENQAFALSRLTTQTEEEEGNPDTDDETDKLYENAGIVPRTEL</sequence>
<feature type="chain" id="PRO_5042020632" description="protein-tyrosine-phosphatase" evidence="13">
    <location>
        <begin position="33"/>
        <end position="1270"/>
    </location>
</feature>
<evidence type="ECO:0000256" key="12">
    <source>
        <dbReference type="SAM" id="Phobius"/>
    </source>
</evidence>
<feature type="domain" description="Fibronectin type-III" evidence="16">
    <location>
        <begin position="209"/>
        <end position="301"/>
    </location>
</feature>
<comment type="caution">
    <text evidence="17">The sequence shown here is derived from an EMBL/GenBank/DDBJ whole genome shotgun (WGS) entry which is preliminary data.</text>
</comment>
<comment type="subcellular location">
    <subcellularLocation>
        <location evidence="1">Membrane</location>
        <topology evidence="1">Single-pass type I membrane protein</topology>
    </subcellularLocation>
</comment>
<accession>A0AAE0S3B8</accession>
<dbReference type="Gene3D" id="3.90.190.10">
    <property type="entry name" value="Protein tyrosine phosphatase superfamily"/>
    <property type="match status" value="1"/>
</dbReference>
<keyword evidence="9" id="KW-0325">Glycoprotein</keyword>
<dbReference type="PROSITE" id="PS50853">
    <property type="entry name" value="FN3"/>
    <property type="match status" value="4"/>
</dbReference>
<comment type="catalytic activity">
    <reaction evidence="10">
        <text>O-phospho-L-tyrosyl-[protein] + H2O = L-tyrosyl-[protein] + phosphate</text>
        <dbReference type="Rhea" id="RHEA:10684"/>
        <dbReference type="Rhea" id="RHEA-COMP:10136"/>
        <dbReference type="Rhea" id="RHEA-COMP:20101"/>
        <dbReference type="ChEBI" id="CHEBI:15377"/>
        <dbReference type="ChEBI" id="CHEBI:43474"/>
        <dbReference type="ChEBI" id="CHEBI:46858"/>
        <dbReference type="ChEBI" id="CHEBI:61978"/>
        <dbReference type="EC" id="3.1.3.48"/>
    </reaction>
</comment>
<dbReference type="Gene3D" id="2.60.40.10">
    <property type="entry name" value="Immunoglobulins"/>
    <property type="match status" value="5"/>
</dbReference>
<evidence type="ECO:0000313" key="17">
    <source>
        <dbReference type="EMBL" id="KAK3584359.1"/>
    </source>
</evidence>
<dbReference type="SUPFAM" id="SSF49265">
    <property type="entry name" value="Fibronectin type III"/>
    <property type="match status" value="3"/>
</dbReference>
<reference evidence="17" key="1">
    <citation type="journal article" date="2021" name="Genome Biol. Evol.">
        <title>A High-Quality Reference Genome for a Parasitic Bivalve with Doubly Uniparental Inheritance (Bivalvia: Unionida).</title>
        <authorList>
            <person name="Smith C.H."/>
        </authorList>
    </citation>
    <scope>NUCLEOTIDE SEQUENCE</scope>
    <source>
        <strain evidence="17">CHS0354</strain>
    </source>
</reference>
<evidence type="ECO:0000256" key="7">
    <source>
        <dbReference type="ARBA" id="ARBA00022989"/>
    </source>
</evidence>
<feature type="domain" description="Fibronectin type-III" evidence="16">
    <location>
        <begin position="303"/>
        <end position="401"/>
    </location>
</feature>
<evidence type="ECO:0000259" key="14">
    <source>
        <dbReference type="PROSITE" id="PS50055"/>
    </source>
</evidence>
<dbReference type="GO" id="GO:0004725">
    <property type="term" value="F:protein tyrosine phosphatase activity"/>
    <property type="evidence" value="ECO:0007669"/>
    <property type="project" value="UniProtKB-EC"/>
</dbReference>
<feature type="compositionally biased region" description="Acidic residues" evidence="11">
    <location>
        <begin position="1242"/>
        <end position="1255"/>
    </location>
</feature>
<evidence type="ECO:0000259" key="15">
    <source>
        <dbReference type="PROSITE" id="PS50056"/>
    </source>
</evidence>
<dbReference type="PANTHER" id="PTHR46957">
    <property type="entry name" value="CYTOKINE RECEPTOR"/>
    <property type="match status" value="1"/>
</dbReference>
<dbReference type="CDD" id="cd00063">
    <property type="entry name" value="FN3"/>
    <property type="match status" value="3"/>
</dbReference>
<evidence type="ECO:0000256" key="1">
    <source>
        <dbReference type="ARBA" id="ARBA00004479"/>
    </source>
</evidence>
<dbReference type="Pfam" id="PF00102">
    <property type="entry name" value="Y_phosphatase"/>
    <property type="match status" value="1"/>
</dbReference>
<evidence type="ECO:0000256" key="8">
    <source>
        <dbReference type="ARBA" id="ARBA00023136"/>
    </source>
</evidence>
<evidence type="ECO:0000256" key="2">
    <source>
        <dbReference type="ARBA" id="ARBA00013064"/>
    </source>
</evidence>
<reference evidence="17" key="2">
    <citation type="journal article" date="2021" name="Genome Biol. Evol.">
        <title>Developing a high-quality reference genome for a parasitic bivalve with doubly uniparental inheritance (Bivalvia: Unionida).</title>
        <authorList>
            <person name="Smith C.H."/>
        </authorList>
    </citation>
    <scope>NUCLEOTIDE SEQUENCE</scope>
    <source>
        <strain evidence="17">CHS0354</strain>
        <tissue evidence="17">Mantle</tissue>
    </source>
</reference>
<dbReference type="InterPro" id="IPR003961">
    <property type="entry name" value="FN3_dom"/>
</dbReference>
<keyword evidence="5" id="KW-0378">Hydrolase</keyword>
<evidence type="ECO:0000256" key="11">
    <source>
        <dbReference type="SAM" id="MobiDB-lite"/>
    </source>
</evidence>
<evidence type="ECO:0000256" key="9">
    <source>
        <dbReference type="ARBA" id="ARBA00023180"/>
    </source>
</evidence>
<dbReference type="Proteomes" id="UP001195483">
    <property type="component" value="Unassembled WGS sequence"/>
</dbReference>
<name>A0AAE0S3B8_9BIVA</name>
<keyword evidence="6" id="KW-0904">Protein phosphatase</keyword>
<dbReference type="InterPro" id="IPR016130">
    <property type="entry name" value="Tyr_Pase_AS"/>
</dbReference>
<evidence type="ECO:0000256" key="4">
    <source>
        <dbReference type="ARBA" id="ARBA00022729"/>
    </source>
</evidence>
<feature type="region of interest" description="Disordered" evidence="11">
    <location>
        <begin position="1237"/>
        <end position="1270"/>
    </location>
</feature>
<evidence type="ECO:0000313" key="18">
    <source>
        <dbReference type="Proteomes" id="UP001195483"/>
    </source>
</evidence>
<dbReference type="Pfam" id="PF00041">
    <property type="entry name" value="fn3"/>
    <property type="match status" value="3"/>
</dbReference>
<proteinExistence type="predicted"/>
<feature type="signal peptide" evidence="13">
    <location>
        <begin position="1"/>
        <end position="32"/>
    </location>
</feature>
<feature type="compositionally biased region" description="Polar residues" evidence="11">
    <location>
        <begin position="34"/>
        <end position="55"/>
    </location>
</feature>
<dbReference type="InterPro" id="IPR000242">
    <property type="entry name" value="PTP_cat"/>
</dbReference>
<keyword evidence="18" id="KW-1185">Reference proteome</keyword>
<dbReference type="InterPro" id="IPR013783">
    <property type="entry name" value="Ig-like_fold"/>
</dbReference>
<feature type="domain" description="Fibronectin type-III" evidence="16">
    <location>
        <begin position="622"/>
        <end position="732"/>
    </location>
</feature>
<dbReference type="AlphaFoldDB" id="A0AAE0S3B8"/>
<evidence type="ECO:0000256" key="6">
    <source>
        <dbReference type="ARBA" id="ARBA00022912"/>
    </source>
</evidence>
<dbReference type="PANTHER" id="PTHR46957:SF3">
    <property type="entry name" value="CYTOKINE RECEPTOR"/>
    <property type="match status" value="1"/>
</dbReference>
<evidence type="ECO:0000259" key="16">
    <source>
        <dbReference type="PROSITE" id="PS50853"/>
    </source>
</evidence>
<dbReference type="EC" id="3.1.3.48" evidence="2"/>
<feature type="domain" description="Tyrosine specific protein phosphatases" evidence="15">
    <location>
        <begin position="1119"/>
        <end position="1199"/>
    </location>
</feature>
<keyword evidence="8 12" id="KW-0472">Membrane</keyword>
<organism evidence="17 18">
    <name type="scientific">Potamilus streckersoni</name>
    <dbReference type="NCBI Taxonomy" id="2493646"/>
    <lineage>
        <taxon>Eukaryota</taxon>
        <taxon>Metazoa</taxon>
        <taxon>Spiralia</taxon>
        <taxon>Lophotrochozoa</taxon>
        <taxon>Mollusca</taxon>
        <taxon>Bivalvia</taxon>
        <taxon>Autobranchia</taxon>
        <taxon>Heteroconchia</taxon>
        <taxon>Palaeoheterodonta</taxon>
        <taxon>Unionida</taxon>
        <taxon>Unionoidea</taxon>
        <taxon>Unionidae</taxon>
        <taxon>Ambleminae</taxon>
        <taxon>Lampsilini</taxon>
        <taxon>Potamilus</taxon>
    </lineage>
</organism>
<dbReference type="PROSITE" id="PS50055">
    <property type="entry name" value="TYR_PHOSPHATASE_PTP"/>
    <property type="match status" value="1"/>
</dbReference>
<feature type="transmembrane region" description="Helical" evidence="12">
    <location>
        <begin position="861"/>
        <end position="884"/>
    </location>
</feature>
<keyword evidence="7 12" id="KW-1133">Transmembrane helix</keyword>
<dbReference type="SMART" id="SM00404">
    <property type="entry name" value="PTPc_motif"/>
    <property type="match status" value="1"/>
</dbReference>
<dbReference type="SUPFAM" id="SSF52799">
    <property type="entry name" value="(Phosphotyrosine protein) phosphatases II"/>
    <property type="match status" value="1"/>
</dbReference>
<dbReference type="InterPro" id="IPR029021">
    <property type="entry name" value="Prot-tyrosine_phosphatase-like"/>
</dbReference>
<dbReference type="EMBL" id="JAEAOA010000601">
    <property type="protein sequence ID" value="KAK3584359.1"/>
    <property type="molecule type" value="Genomic_DNA"/>
</dbReference>